<dbReference type="SUPFAM" id="SSF51735">
    <property type="entry name" value="NAD(P)-binding Rossmann-fold domains"/>
    <property type="match status" value="1"/>
</dbReference>
<gene>
    <name evidence="1" type="ORF">PoMZ_04791</name>
</gene>
<reference evidence="1 2" key="1">
    <citation type="journal article" date="2019" name="Mol. Biol. Evol.">
        <title>Blast fungal genomes show frequent chromosomal changes, gene gains and losses, and effector gene turnover.</title>
        <authorList>
            <person name="Gomez Luciano L.B."/>
            <person name="Jason Tsai I."/>
            <person name="Chuma I."/>
            <person name="Tosa Y."/>
            <person name="Chen Y.H."/>
            <person name="Li J.Y."/>
            <person name="Li M.Y."/>
            <person name="Jade Lu M.Y."/>
            <person name="Nakayashiki H."/>
            <person name="Li W.H."/>
        </authorList>
    </citation>
    <scope>NUCLEOTIDE SEQUENCE [LARGE SCALE GENOMIC DNA]</scope>
    <source>
        <strain evidence="1">MZ5-1-6</strain>
    </source>
</reference>
<proteinExistence type="predicted"/>
<dbReference type="EMBL" id="CP034206">
    <property type="protein sequence ID" value="QBZ59827.1"/>
    <property type="molecule type" value="Genomic_DNA"/>
</dbReference>
<organism evidence="1 2">
    <name type="scientific">Pyricularia oryzae</name>
    <name type="common">Rice blast fungus</name>
    <name type="synonym">Magnaporthe oryzae</name>
    <dbReference type="NCBI Taxonomy" id="318829"/>
    <lineage>
        <taxon>Eukaryota</taxon>
        <taxon>Fungi</taxon>
        <taxon>Dikarya</taxon>
        <taxon>Ascomycota</taxon>
        <taxon>Pezizomycotina</taxon>
        <taxon>Sordariomycetes</taxon>
        <taxon>Sordariomycetidae</taxon>
        <taxon>Magnaporthales</taxon>
        <taxon>Pyriculariaceae</taxon>
        <taxon>Pyricularia</taxon>
    </lineage>
</organism>
<evidence type="ECO:0000313" key="1">
    <source>
        <dbReference type="EMBL" id="QBZ59827.1"/>
    </source>
</evidence>
<dbReference type="InterPro" id="IPR036291">
    <property type="entry name" value="NAD(P)-bd_dom_sf"/>
</dbReference>
<sequence length="225" mass="24560">MKVIVTGCTGLVGGALLRECIGNPRITHAFALTRKALPTDVTNNEKITVIQHEDFASYPPELLQKLAGAEACLWAIGGTVRQLGGDAEYCRKVNVDFTLAAAKAFVNGKLAGSQNKFRFVFCSGKFAEWDQDKWLPFLGDTRRIKGLVEKGLVDLAKEHPQDLETWCVRPGDIFPPDANILRRNATALTSGIENLKLAAAMSKIALDGHQNQIVGMDELPSLAER</sequence>
<dbReference type="PANTHER" id="PTHR14097">
    <property type="entry name" value="OXIDOREDUCTASE HTATIP2"/>
    <property type="match status" value="1"/>
</dbReference>
<accession>A0A4P7NAJ3</accession>
<name>A0A4P7NAJ3_PYROR</name>
<dbReference type="Gene3D" id="3.40.50.720">
    <property type="entry name" value="NAD(P)-binding Rossmann-like Domain"/>
    <property type="match status" value="1"/>
</dbReference>
<protein>
    <submittedName>
        <fullName evidence="1">Uncharacterized protein</fullName>
    </submittedName>
</protein>
<dbReference type="AlphaFoldDB" id="A0A4P7NAJ3"/>
<dbReference type="PANTHER" id="PTHR14097:SF9">
    <property type="entry name" value="EPIMERASE, PUTATIVE (AFU_ORTHOLOGUE AFUA_8G07320)-RELATED"/>
    <property type="match status" value="1"/>
</dbReference>
<dbReference type="Proteomes" id="UP000294847">
    <property type="component" value="Chromosome 3"/>
</dbReference>
<evidence type="ECO:0000313" key="2">
    <source>
        <dbReference type="Proteomes" id="UP000294847"/>
    </source>
</evidence>